<evidence type="ECO:0000256" key="3">
    <source>
        <dbReference type="ARBA" id="ARBA00022989"/>
    </source>
</evidence>
<keyword evidence="2 5" id="KW-0812">Transmembrane</keyword>
<dbReference type="PANTHER" id="PTHR43424">
    <property type="entry name" value="LOCUS PUTATIVE PROTEIN 1-RELATED"/>
    <property type="match status" value="1"/>
</dbReference>
<dbReference type="EMBL" id="LYXE01000024">
    <property type="protein sequence ID" value="PDW00851.1"/>
    <property type="molecule type" value="Genomic_DNA"/>
</dbReference>
<evidence type="ECO:0000313" key="6">
    <source>
        <dbReference type="EMBL" id="PDW00851.1"/>
    </source>
</evidence>
<name>A0A2H3L2Q2_9CHLR</name>
<feature type="transmembrane region" description="Helical" evidence="5">
    <location>
        <begin position="294"/>
        <end position="315"/>
    </location>
</feature>
<evidence type="ECO:0000256" key="2">
    <source>
        <dbReference type="ARBA" id="ARBA00022692"/>
    </source>
</evidence>
<comment type="caution">
    <text evidence="6">The sequence shown here is derived from an EMBL/GenBank/DDBJ whole genome shotgun (WGS) entry which is preliminary data.</text>
</comment>
<comment type="subcellular location">
    <subcellularLocation>
        <location evidence="1">Membrane</location>
        <topology evidence="1">Multi-pass membrane protein</topology>
    </subcellularLocation>
</comment>
<keyword evidence="7" id="KW-1185">Reference proteome</keyword>
<dbReference type="Proteomes" id="UP000220922">
    <property type="component" value="Unassembled WGS sequence"/>
</dbReference>
<proteinExistence type="predicted"/>
<dbReference type="PANTHER" id="PTHR43424:SF1">
    <property type="entry name" value="LOCUS PUTATIVE PROTEIN 1-RELATED"/>
    <property type="match status" value="1"/>
</dbReference>
<feature type="transmembrane region" description="Helical" evidence="5">
    <location>
        <begin position="336"/>
        <end position="355"/>
    </location>
</feature>
<dbReference type="GO" id="GO:0016020">
    <property type="term" value="C:membrane"/>
    <property type="evidence" value="ECO:0007669"/>
    <property type="project" value="UniProtKB-SubCell"/>
</dbReference>
<dbReference type="CDD" id="cd13128">
    <property type="entry name" value="MATE_Wzx_like"/>
    <property type="match status" value="1"/>
</dbReference>
<feature type="transmembrane region" description="Helical" evidence="5">
    <location>
        <begin position="6"/>
        <end position="24"/>
    </location>
</feature>
<feature type="transmembrane region" description="Helical" evidence="5">
    <location>
        <begin position="44"/>
        <end position="64"/>
    </location>
</feature>
<keyword evidence="4 5" id="KW-0472">Membrane</keyword>
<feature type="transmembrane region" description="Helical" evidence="5">
    <location>
        <begin position="186"/>
        <end position="206"/>
    </location>
</feature>
<protein>
    <submittedName>
        <fullName evidence="6">Polysaccharide biosynthesis protein</fullName>
    </submittedName>
</protein>
<feature type="transmembrane region" description="Helical" evidence="5">
    <location>
        <begin position="120"/>
        <end position="141"/>
    </location>
</feature>
<dbReference type="AlphaFoldDB" id="A0A2H3L2Q2"/>
<dbReference type="RefSeq" id="WP_097650675.1">
    <property type="nucleotide sequence ID" value="NZ_LYXE01000024.1"/>
</dbReference>
<feature type="transmembrane region" description="Helical" evidence="5">
    <location>
        <begin position="251"/>
        <end position="274"/>
    </location>
</feature>
<sequence>MSLLWLTIALLSILALAGLAVMLWRRWYRDDPENAVRRVFKNSAVTFGLRLGVRALDMIVLFLLAGSLNVARFGDYTFAALLVSQYLAILTEFGLGVLLTREVARDPGAARRLFGVTLALRLLLIGFIALPIGIMVVGSFALLGQPLSSEGTAVIFVLMLTLVPGAYSGAVTALYHANERMEVPALMELITAALSFLGRIAVIVLGLGILGLAWSAVIVSSITAGCFFVLQRRDFFRPELTWNRQAMWATLGPALPLMLNNLLGAVFFRFDVFIVRAFSGGQAEALVGQYNLTYTIMGIAMILPPAITFAVFPLLSRRSGDDRTGFASAMRRTLQLLLILAFPLAMGITLLAYDLVRFFTRSQFGDYQYAVIALAILAWFLPLSFANGLLQYALIALDRQAAITRAFIIGAIFNLGANMVAIPVATIWFGQPAWALYAAAGITILSEVVLYLIFKPLLTSEGCPPEVLRFSWRPGLACLIMGLGMAGLQRLIGDWPGSLVAALSAPVIYGIALWAAGGIGADERALVLRILGKV</sequence>
<dbReference type="OrthoDB" id="151392at2"/>
<dbReference type="Pfam" id="PF01943">
    <property type="entry name" value="Polysacc_synt"/>
    <property type="match status" value="1"/>
</dbReference>
<organism evidence="6 7">
    <name type="scientific">Candidatus Chloroploca asiatica</name>
    <dbReference type="NCBI Taxonomy" id="1506545"/>
    <lineage>
        <taxon>Bacteria</taxon>
        <taxon>Bacillati</taxon>
        <taxon>Chloroflexota</taxon>
        <taxon>Chloroflexia</taxon>
        <taxon>Chloroflexales</taxon>
        <taxon>Chloroflexineae</taxon>
        <taxon>Oscillochloridaceae</taxon>
        <taxon>Candidatus Chloroploca</taxon>
    </lineage>
</organism>
<accession>A0A2H3L2Q2</accession>
<evidence type="ECO:0000256" key="1">
    <source>
        <dbReference type="ARBA" id="ARBA00004141"/>
    </source>
</evidence>
<evidence type="ECO:0000313" key="7">
    <source>
        <dbReference type="Proteomes" id="UP000220922"/>
    </source>
</evidence>
<feature type="transmembrane region" description="Helical" evidence="5">
    <location>
        <begin position="367"/>
        <end position="394"/>
    </location>
</feature>
<feature type="transmembrane region" description="Helical" evidence="5">
    <location>
        <begin position="76"/>
        <end position="99"/>
    </location>
</feature>
<feature type="transmembrane region" description="Helical" evidence="5">
    <location>
        <begin position="475"/>
        <end position="493"/>
    </location>
</feature>
<reference evidence="6 7" key="1">
    <citation type="submission" date="2016-05" db="EMBL/GenBank/DDBJ databases">
        <authorList>
            <person name="Lavstsen T."/>
            <person name="Jespersen J.S."/>
        </authorList>
    </citation>
    <scope>NUCLEOTIDE SEQUENCE [LARGE SCALE GENOMIC DNA]</scope>
    <source>
        <strain evidence="6 7">B7-9</strain>
    </source>
</reference>
<dbReference type="InterPro" id="IPR002797">
    <property type="entry name" value="Polysacc_synth"/>
</dbReference>
<dbReference type="InterPro" id="IPR052556">
    <property type="entry name" value="PolySynth_Transporter"/>
</dbReference>
<evidence type="ECO:0000256" key="5">
    <source>
        <dbReference type="SAM" id="Phobius"/>
    </source>
</evidence>
<feature type="transmembrane region" description="Helical" evidence="5">
    <location>
        <begin position="434"/>
        <end position="454"/>
    </location>
</feature>
<feature type="transmembrane region" description="Helical" evidence="5">
    <location>
        <begin position="406"/>
        <end position="428"/>
    </location>
</feature>
<feature type="transmembrane region" description="Helical" evidence="5">
    <location>
        <begin position="212"/>
        <end position="230"/>
    </location>
</feature>
<feature type="transmembrane region" description="Helical" evidence="5">
    <location>
        <begin position="153"/>
        <end position="174"/>
    </location>
</feature>
<feature type="transmembrane region" description="Helical" evidence="5">
    <location>
        <begin position="499"/>
        <end position="521"/>
    </location>
</feature>
<evidence type="ECO:0000256" key="4">
    <source>
        <dbReference type="ARBA" id="ARBA00023136"/>
    </source>
</evidence>
<gene>
    <name evidence="6" type="ORF">A9Q02_08260</name>
</gene>
<keyword evidence="3 5" id="KW-1133">Transmembrane helix</keyword>